<dbReference type="Proteomes" id="UP001154329">
    <property type="component" value="Chromosome 1"/>
</dbReference>
<evidence type="ECO:0000256" key="1">
    <source>
        <dbReference type="ARBA" id="ARBA00004251"/>
    </source>
</evidence>
<reference evidence="11" key="1">
    <citation type="submission" date="2022-02" db="EMBL/GenBank/DDBJ databases">
        <authorList>
            <person name="King R."/>
        </authorList>
    </citation>
    <scope>NUCLEOTIDE SEQUENCE</scope>
</reference>
<reference evidence="11" key="2">
    <citation type="submission" date="2022-10" db="EMBL/GenBank/DDBJ databases">
        <authorList>
            <consortium name="ENA_rothamsted_submissions"/>
            <consortium name="culmorum"/>
            <person name="King R."/>
        </authorList>
    </citation>
    <scope>NUCLEOTIDE SEQUENCE</scope>
</reference>
<accession>A0A9P0NDQ3</accession>
<evidence type="ECO:0000256" key="4">
    <source>
        <dbReference type="ARBA" id="ARBA00022475"/>
    </source>
</evidence>
<dbReference type="EMBL" id="OU899034">
    <property type="protein sequence ID" value="CAH1712068.1"/>
    <property type="molecule type" value="Genomic_DNA"/>
</dbReference>
<keyword evidence="6" id="KW-0732">Signal</keyword>
<evidence type="ECO:0000256" key="5">
    <source>
        <dbReference type="ARBA" id="ARBA00022692"/>
    </source>
</evidence>
<dbReference type="PANTHER" id="PTHR14995:SF2">
    <property type="entry name" value="PROTEIN AMNIONLESS"/>
    <property type="match status" value="1"/>
</dbReference>
<evidence type="ECO:0000313" key="12">
    <source>
        <dbReference type="Proteomes" id="UP001154329"/>
    </source>
</evidence>
<keyword evidence="8 10" id="KW-1133">Transmembrane helix</keyword>
<dbReference type="GO" id="GO:0015031">
    <property type="term" value="P:protein transport"/>
    <property type="evidence" value="ECO:0007669"/>
    <property type="project" value="UniProtKB-KW"/>
</dbReference>
<evidence type="ECO:0000313" key="11">
    <source>
        <dbReference type="EMBL" id="CAH1712068.1"/>
    </source>
</evidence>
<dbReference type="GO" id="GO:0016324">
    <property type="term" value="C:apical plasma membrane"/>
    <property type="evidence" value="ECO:0007669"/>
    <property type="project" value="TreeGrafter"/>
</dbReference>
<comment type="subcellular location">
    <subcellularLocation>
        <location evidence="1">Cell membrane</location>
        <topology evidence="1">Single-pass type I membrane protein</topology>
    </subcellularLocation>
</comment>
<keyword evidence="3" id="KW-0813">Transport</keyword>
<evidence type="ECO:0000256" key="3">
    <source>
        <dbReference type="ARBA" id="ARBA00022448"/>
    </source>
</evidence>
<keyword evidence="12" id="KW-1185">Reference proteome</keyword>
<evidence type="ECO:0000256" key="10">
    <source>
        <dbReference type="SAM" id="Phobius"/>
    </source>
</evidence>
<name>A0A9P0NDQ3_APHGO</name>
<dbReference type="PANTHER" id="PTHR14995">
    <property type="entry name" value="AMNIONLESS"/>
    <property type="match status" value="1"/>
</dbReference>
<keyword evidence="9 10" id="KW-0472">Membrane</keyword>
<keyword evidence="7" id="KW-0653">Protein transport</keyword>
<gene>
    <name evidence="11" type="ORF">APHIGO_LOCUS1844</name>
</gene>
<feature type="transmembrane region" description="Helical" evidence="10">
    <location>
        <begin position="189"/>
        <end position="211"/>
    </location>
</feature>
<keyword evidence="5 10" id="KW-0812">Transmembrane</keyword>
<dbReference type="AlphaFoldDB" id="A0A9P0NDQ3"/>
<keyword evidence="4" id="KW-1003">Cell membrane</keyword>
<dbReference type="GO" id="GO:0006898">
    <property type="term" value="P:receptor-mediated endocytosis"/>
    <property type="evidence" value="ECO:0007669"/>
    <property type="project" value="TreeGrafter"/>
</dbReference>
<evidence type="ECO:0000256" key="2">
    <source>
        <dbReference type="ARBA" id="ARBA00021200"/>
    </source>
</evidence>
<evidence type="ECO:0000256" key="9">
    <source>
        <dbReference type="ARBA" id="ARBA00023136"/>
    </source>
</evidence>
<sequence>MKYGNQTFGLNELNEFLLSDVGDQELKSSSTDNDVSITLTSTLCEDSTGCECGTQQLFDQVCKVASKRCYSKLGCISPVKPIGHCCWTCGAYFLINYNPNSFIEEKFSEEFKKDIVKLNSTFEKYQLSYYMSKLLNGKIQVVLASDAKYVDEISEIANTIHSLLNSYRGVTNVNMFNSGLSYDADGMTYGQIALTTCIVIFSCMLAIMVYYNKDWKSLLSGSGSSTGAVFVKFKNDTNDAVELIDEDVRLQRKTSFDNPTYGAVESMKKSQTFRKIHSYSDLSVSTTQSEAMDVELKETFEQK</sequence>
<evidence type="ECO:0000256" key="7">
    <source>
        <dbReference type="ARBA" id="ARBA00022927"/>
    </source>
</evidence>
<evidence type="ECO:0000256" key="6">
    <source>
        <dbReference type="ARBA" id="ARBA00022729"/>
    </source>
</evidence>
<dbReference type="GO" id="GO:0030139">
    <property type="term" value="C:endocytic vesicle"/>
    <property type="evidence" value="ECO:0007669"/>
    <property type="project" value="TreeGrafter"/>
</dbReference>
<organism evidence="11 12">
    <name type="scientific">Aphis gossypii</name>
    <name type="common">Cotton aphid</name>
    <dbReference type="NCBI Taxonomy" id="80765"/>
    <lineage>
        <taxon>Eukaryota</taxon>
        <taxon>Metazoa</taxon>
        <taxon>Ecdysozoa</taxon>
        <taxon>Arthropoda</taxon>
        <taxon>Hexapoda</taxon>
        <taxon>Insecta</taxon>
        <taxon>Pterygota</taxon>
        <taxon>Neoptera</taxon>
        <taxon>Paraneoptera</taxon>
        <taxon>Hemiptera</taxon>
        <taxon>Sternorrhyncha</taxon>
        <taxon>Aphidomorpha</taxon>
        <taxon>Aphidoidea</taxon>
        <taxon>Aphididae</taxon>
        <taxon>Aphidini</taxon>
        <taxon>Aphis</taxon>
        <taxon>Aphis</taxon>
    </lineage>
</organism>
<protein>
    <recommendedName>
        <fullName evidence="2">Protein amnionless</fullName>
    </recommendedName>
</protein>
<dbReference type="Pfam" id="PF14828">
    <property type="entry name" value="Amnionless"/>
    <property type="match status" value="1"/>
</dbReference>
<evidence type="ECO:0000256" key="8">
    <source>
        <dbReference type="ARBA" id="ARBA00022989"/>
    </source>
</evidence>
<proteinExistence type="predicted"/>
<dbReference type="InterPro" id="IPR026112">
    <property type="entry name" value="AMN"/>
</dbReference>